<dbReference type="Proteomes" id="UP000694844">
    <property type="component" value="Chromosome 9"/>
</dbReference>
<evidence type="ECO:0000256" key="4">
    <source>
        <dbReference type="PROSITE-ProRule" id="PRU00024"/>
    </source>
</evidence>
<dbReference type="PANTHER" id="PTHR25462:SF296">
    <property type="entry name" value="MEIOTIC P26, ISOFORM F"/>
    <property type="match status" value="1"/>
</dbReference>
<dbReference type="PANTHER" id="PTHR25462">
    <property type="entry name" value="BONUS, ISOFORM C-RELATED"/>
    <property type="match status" value="1"/>
</dbReference>
<organism evidence="7 8">
    <name type="scientific">Crassostrea virginica</name>
    <name type="common">Eastern oyster</name>
    <dbReference type="NCBI Taxonomy" id="6565"/>
    <lineage>
        <taxon>Eukaryota</taxon>
        <taxon>Metazoa</taxon>
        <taxon>Spiralia</taxon>
        <taxon>Lophotrochozoa</taxon>
        <taxon>Mollusca</taxon>
        <taxon>Bivalvia</taxon>
        <taxon>Autobranchia</taxon>
        <taxon>Pteriomorphia</taxon>
        <taxon>Ostreida</taxon>
        <taxon>Ostreoidea</taxon>
        <taxon>Ostreidae</taxon>
        <taxon>Crassostrea</taxon>
    </lineage>
</organism>
<feature type="domain" description="B box-type" evidence="6">
    <location>
        <begin position="107"/>
        <end position="157"/>
    </location>
</feature>
<feature type="domain" description="B box-type" evidence="6">
    <location>
        <begin position="172"/>
        <end position="206"/>
    </location>
</feature>
<evidence type="ECO:0000256" key="3">
    <source>
        <dbReference type="ARBA" id="ARBA00022833"/>
    </source>
</evidence>
<dbReference type="PROSITE" id="PS50089">
    <property type="entry name" value="ZF_RING_2"/>
    <property type="match status" value="1"/>
</dbReference>
<dbReference type="SUPFAM" id="SSF57845">
    <property type="entry name" value="B-box zinc-binding domain"/>
    <property type="match status" value="1"/>
</dbReference>
<dbReference type="InterPro" id="IPR013083">
    <property type="entry name" value="Znf_RING/FYVE/PHD"/>
</dbReference>
<dbReference type="GO" id="GO:0008270">
    <property type="term" value="F:zinc ion binding"/>
    <property type="evidence" value="ECO:0007669"/>
    <property type="project" value="UniProtKB-KW"/>
</dbReference>
<keyword evidence="2 4" id="KW-0863">Zinc-finger</keyword>
<name>A0A8B8BP74_CRAVI</name>
<evidence type="ECO:0000256" key="1">
    <source>
        <dbReference type="ARBA" id="ARBA00022723"/>
    </source>
</evidence>
<evidence type="ECO:0000259" key="6">
    <source>
        <dbReference type="PROSITE" id="PS50119"/>
    </source>
</evidence>
<gene>
    <name evidence="8" type="primary">LOC111111826</name>
</gene>
<dbReference type="Pfam" id="PF13445">
    <property type="entry name" value="zf-RING_UBOX"/>
    <property type="match status" value="1"/>
</dbReference>
<reference evidence="8" key="1">
    <citation type="submission" date="2025-08" db="UniProtKB">
        <authorList>
            <consortium name="RefSeq"/>
        </authorList>
    </citation>
    <scope>IDENTIFICATION</scope>
    <source>
        <tissue evidence="8">Whole sample</tissue>
    </source>
</reference>
<evidence type="ECO:0000256" key="2">
    <source>
        <dbReference type="ARBA" id="ARBA00022771"/>
    </source>
</evidence>
<dbReference type="AlphaFoldDB" id="A0A8B8BP74"/>
<dbReference type="InterPro" id="IPR001841">
    <property type="entry name" value="Znf_RING"/>
</dbReference>
<protein>
    <submittedName>
        <fullName evidence="8">RING finger protein 207-like</fullName>
    </submittedName>
</protein>
<dbReference type="PROSITE" id="PS50119">
    <property type="entry name" value="ZF_BBOX"/>
    <property type="match status" value="2"/>
</dbReference>
<sequence>MSKELKKSKRNKKDPETDIDVFTCPLCLRHYTDPKQLDCLHNFCEGCIKDYIKSSDDDELHDGKFTCPVCHIPTTVSVPKSNPETWAGQLPDNHLITSLADGVPLNSETQVCTPCTREGNTTAAKHWCRDCFEPLCEFCKGIHRKIKQINGHRIIPLDEARSKPGNQRVETKTDEACTEHKGKAVELYCPGHRKLCCVVCFATNHRECPGIKTIDELSADLKSTGELAEVVDAMTEIIHKADEQIEEKTQAGTLLNLKYEELTEKIDFLTNKAIERLEALREEALRRFEKQHSKESKNIVHRKAVLVSSKLAMDLDLKYLEAVAKHGSASLLFITSERLRHRAGCSCLTASTSSWRITTTAN</sequence>
<keyword evidence="7" id="KW-1185">Reference proteome</keyword>
<keyword evidence="1" id="KW-0479">Metal-binding</keyword>
<dbReference type="InterPro" id="IPR011011">
    <property type="entry name" value="Znf_FYVE_PHD"/>
</dbReference>
<dbReference type="InterPro" id="IPR047153">
    <property type="entry name" value="TRIM45/56/19-like"/>
</dbReference>
<dbReference type="GeneID" id="111111826"/>
<dbReference type="InterPro" id="IPR027370">
    <property type="entry name" value="Znf-RING_euk"/>
</dbReference>
<dbReference type="Gene3D" id="3.30.40.10">
    <property type="entry name" value="Zinc/RING finger domain, C3HC4 (zinc finger)"/>
    <property type="match status" value="1"/>
</dbReference>
<accession>A0A8B8BP74</accession>
<evidence type="ECO:0000259" key="5">
    <source>
        <dbReference type="PROSITE" id="PS50089"/>
    </source>
</evidence>
<dbReference type="Pfam" id="PF00643">
    <property type="entry name" value="zf-B_box"/>
    <property type="match status" value="1"/>
</dbReference>
<feature type="domain" description="RING-type" evidence="5">
    <location>
        <begin position="24"/>
        <end position="71"/>
    </location>
</feature>
<dbReference type="InterPro" id="IPR017907">
    <property type="entry name" value="Znf_RING_CS"/>
</dbReference>
<evidence type="ECO:0000313" key="8">
    <source>
        <dbReference type="RefSeq" id="XP_022304696.1"/>
    </source>
</evidence>
<proteinExistence type="predicted"/>
<evidence type="ECO:0000313" key="7">
    <source>
        <dbReference type="Proteomes" id="UP000694844"/>
    </source>
</evidence>
<dbReference type="Gene3D" id="3.30.160.60">
    <property type="entry name" value="Classic Zinc Finger"/>
    <property type="match status" value="1"/>
</dbReference>
<dbReference type="RefSeq" id="XP_022304696.1">
    <property type="nucleotide sequence ID" value="XM_022448988.1"/>
</dbReference>
<dbReference type="OrthoDB" id="6137287at2759"/>
<dbReference type="InterPro" id="IPR000315">
    <property type="entry name" value="Znf_B-box"/>
</dbReference>
<dbReference type="PROSITE" id="PS00518">
    <property type="entry name" value="ZF_RING_1"/>
    <property type="match status" value="1"/>
</dbReference>
<dbReference type="SMART" id="SM00184">
    <property type="entry name" value="RING"/>
    <property type="match status" value="1"/>
</dbReference>
<dbReference type="SUPFAM" id="SSF57903">
    <property type="entry name" value="FYVE/PHD zinc finger"/>
    <property type="match status" value="1"/>
</dbReference>
<dbReference type="SUPFAM" id="SSF57850">
    <property type="entry name" value="RING/U-box"/>
    <property type="match status" value="1"/>
</dbReference>
<keyword evidence="3" id="KW-0862">Zinc</keyword>
<dbReference type="KEGG" id="cvn:111111826"/>